<name>A0A975NUH7_9BRAD</name>
<keyword evidence="2" id="KW-0285">Flavoprotein</keyword>
<feature type="domain" description="RsdA/BaiN/AoA(So)-like Rossmann fold-like" evidence="5">
    <location>
        <begin position="39"/>
        <end position="433"/>
    </location>
</feature>
<organism evidence="7 8">
    <name type="scientific">Bradyrhizobium sediminis</name>
    <dbReference type="NCBI Taxonomy" id="2840469"/>
    <lineage>
        <taxon>Bacteria</taxon>
        <taxon>Pseudomonadati</taxon>
        <taxon>Pseudomonadota</taxon>
        <taxon>Alphaproteobacteria</taxon>
        <taxon>Hyphomicrobiales</taxon>
        <taxon>Nitrobacteraceae</taxon>
        <taxon>Bradyrhizobium</taxon>
    </lineage>
</organism>
<dbReference type="Proteomes" id="UP000676951">
    <property type="component" value="Chromosome"/>
</dbReference>
<evidence type="ECO:0000313" key="8">
    <source>
        <dbReference type="Proteomes" id="UP000676951"/>
    </source>
</evidence>
<evidence type="ECO:0000313" key="7">
    <source>
        <dbReference type="EMBL" id="QWG21632.1"/>
    </source>
</evidence>
<dbReference type="Pfam" id="PF03486">
    <property type="entry name" value="HI0933_like"/>
    <property type="match status" value="1"/>
</dbReference>
<accession>A0A975NUH7</accession>
<gene>
    <name evidence="7" type="ORF">KMZ93_16700</name>
</gene>
<dbReference type="InterPro" id="IPR004792">
    <property type="entry name" value="BaiN-like"/>
</dbReference>
<dbReference type="InterPro" id="IPR036188">
    <property type="entry name" value="FAD/NAD-bd_sf"/>
</dbReference>
<dbReference type="SUPFAM" id="SSF160996">
    <property type="entry name" value="HI0933 insert domain-like"/>
    <property type="match status" value="1"/>
</dbReference>
<dbReference type="Gene3D" id="3.50.50.60">
    <property type="entry name" value="FAD/NAD(P)-binding domain"/>
    <property type="match status" value="1"/>
</dbReference>
<dbReference type="EMBL" id="CP076136">
    <property type="protein sequence ID" value="QWG21632.1"/>
    <property type="molecule type" value="Genomic_DNA"/>
</dbReference>
<dbReference type="NCBIfam" id="TIGR03862">
    <property type="entry name" value="flavo_PP4765"/>
    <property type="match status" value="1"/>
</dbReference>
<evidence type="ECO:0000256" key="4">
    <source>
        <dbReference type="SAM" id="MobiDB-lite"/>
    </source>
</evidence>
<keyword evidence="3" id="KW-0274">FAD</keyword>
<dbReference type="Gene3D" id="2.40.30.10">
    <property type="entry name" value="Translation factors"/>
    <property type="match status" value="1"/>
</dbReference>
<dbReference type="PANTHER" id="PTHR42887">
    <property type="entry name" value="OS12G0638800 PROTEIN"/>
    <property type="match status" value="1"/>
</dbReference>
<evidence type="ECO:0000256" key="3">
    <source>
        <dbReference type="ARBA" id="ARBA00022827"/>
    </source>
</evidence>
<evidence type="ECO:0000256" key="2">
    <source>
        <dbReference type="ARBA" id="ARBA00022630"/>
    </source>
</evidence>
<protein>
    <submittedName>
        <fullName evidence="7">TIGR03862 family flavoprotein</fullName>
    </submittedName>
</protein>
<proteinExistence type="predicted"/>
<dbReference type="AlphaFoldDB" id="A0A975NUH7"/>
<dbReference type="InterPro" id="IPR055178">
    <property type="entry name" value="RsdA/BaiN/AoA(So)-like_dom"/>
</dbReference>
<dbReference type="Gene3D" id="1.10.8.260">
    <property type="entry name" value="HI0933 insert domain-like"/>
    <property type="match status" value="1"/>
</dbReference>
<sequence>MNSRPSFETRPIGRSSGRGRVCAGRERQLAAGVTTSQVDVAVIGAGPAGLMAAEVLAQGGVAVTVYDAMPSAGRKFLMAGRGGLNLTHSEALPAFLARYGGAMPLLAGAIKAFPPDALRKWSESLGQPTFVGSSGRIFPEALKASPLLRAWLRRLDSIGVEFALRHRWTGWDEQGRLLFEAPDGPRVVGAHATVLALGGASWPRLGSTGAWVEILAAKDVTISPLRPANCGFTVAWSDIFRDRFEGHPLKGVALSFGEHSVRGEAVVTRTGIEGGGIYGLSAVLREAIIKAGQATLHIALRPDLEIPDLVARLSAPRGKQSFSNWLRKAAHLSPVAIGLLQEAAIASGTLLASLSAEKLAAFINAVPVQLTGIAPIARAISTAGGISFDELDTDFMIRRLPGVFAAGEMLDWEAPTGGYLLQASFATGAAAGKGALKWLDRKI</sequence>
<dbReference type="PRINTS" id="PR00419">
    <property type="entry name" value="ADXRDTASE"/>
</dbReference>
<feature type="domain" description="RsdA/BaiN/AoA(So)-like insert" evidence="6">
    <location>
        <begin position="226"/>
        <end position="381"/>
    </location>
</feature>
<dbReference type="SUPFAM" id="SSF51905">
    <property type="entry name" value="FAD/NAD(P)-binding domain"/>
    <property type="match status" value="1"/>
</dbReference>
<feature type="region of interest" description="Disordered" evidence="4">
    <location>
        <begin position="1"/>
        <end position="20"/>
    </location>
</feature>
<dbReference type="InterPro" id="IPR022460">
    <property type="entry name" value="Flavoprotein_PP4765"/>
</dbReference>
<comment type="cofactor">
    <cofactor evidence="1">
        <name>FAD</name>
        <dbReference type="ChEBI" id="CHEBI:57692"/>
    </cofactor>
</comment>
<reference evidence="7 8" key="1">
    <citation type="submission" date="2021-06" db="EMBL/GenBank/DDBJ databases">
        <title>Bradyrhizobium sp. S2-11-4 Genome sequencing.</title>
        <authorList>
            <person name="Jin L."/>
        </authorList>
    </citation>
    <scope>NUCLEOTIDE SEQUENCE [LARGE SCALE GENOMIC DNA]</scope>
    <source>
        <strain evidence="7 8">S2-11-4</strain>
    </source>
</reference>
<dbReference type="PANTHER" id="PTHR42887:SF1">
    <property type="entry name" value="BLR3961 PROTEIN"/>
    <property type="match status" value="1"/>
</dbReference>
<evidence type="ECO:0000259" key="6">
    <source>
        <dbReference type="Pfam" id="PF22780"/>
    </source>
</evidence>
<evidence type="ECO:0000256" key="1">
    <source>
        <dbReference type="ARBA" id="ARBA00001974"/>
    </source>
</evidence>
<dbReference type="Pfam" id="PF22780">
    <property type="entry name" value="HI0933_like_1st"/>
    <property type="match status" value="1"/>
</dbReference>
<dbReference type="InterPro" id="IPR023166">
    <property type="entry name" value="BaiN-like_dom_sf"/>
</dbReference>
<dbReference type="NCBIfam" id="TIGR00275">
    <property type="entry name" value="aminoacetone oxidase family FAD-binding enzyme"/>
    <property type="match status" value="1"/>
</dbReference>
<dbReference type="InterPro" id="IPR057661">
    <property type="entry name" value="RsdA/BaiN/AoA(So)_Rossmann"/>
</dbReference>
<keyword evidence="8" id="KW-1185">Reference proteome</keyword>
<evidence type="ECO:0000259" key="5">
    <source>
        <dbReference type="Pfam" id="PF03486"/>
    </source>
</evidence>